<evidence type="ECO:0000256" key="1">
    <source>
        <dbReference type="ARBA" id="ARBA00023125"/>
    </source>
</evidence>
<proteinExistence type="predicted"/>
<dbReference type="Proteomes" id="UP000199063">
    <property type="component" value="Unassembled WGS sequence"/>
</dbReference>
<feature type="domain" description="HTH CENPB-type" evidence="2">
    <location>
        <begin position="32"/>
        <end position="79"/>
    </location>
</feature>
<dbReference type="GeneID" id="40832662"/>
<keyword evidence="4" id="KW-1185">Reference proteome</keyword>
<gene>
    <name evidence="3" type="ORF">SAMN05444921_12184</name>
</gene>
<evidence type="ECO:0000313" key="3">
    <source>
        <dbReference type="EMBL" id="SDN18994.1"/>
    </source>
</evidence>
<evidence type="ECO:0000259" key="2">
    <source>
        <dbReference type="Pfam" id="PF03221"/>
    </source>
</evidence>
<dbReference type="GO" id="GO:0003677">
    <property type="term" value="F:DNA binding"/>
    <property type="evidence" value="ECO:0007669"/>
    <property type="project" value="UniProtKB-KW"/>
</dbReference>
<dbReference type="OrthoDB" id="4332790at2"/>
<sequence length="100" mass="10717">MSFHDELAKQALSNAGAMCGSCGDEPGDRKCPDCERCLDRYVTALREAGWAPRNDVLREAADKLALDMTPESSGAGPGFLLAIRLCVRALRRMSDSAAVS</sequence>
<evidence type="ECO:0000313" key="4">
    <source>
        <dbReference type="Proteomes" id="UP000199063"/>
    </source>
</evidence>
<name>A0A1G9ZCJ7_9ACTN</name>
<dbReference type="AlphaFoldDB" id="A0A1G9ZCJ7"/>
<dbReference type="InterPro" id="IPR006600">
    <property type="entry name" value="HTH_CenpB_DNA-bd_dom"/>
</dbReference>
<organism evidence="3 4">
    <name type="scientific">Streptomyces wuyuanensis</name>
    <dbReference type="NCBI Taxonomy" id="1196353"/>
    <lineage>
        <taxon>Bacteria</taxon>
        <taxon>Bacillati</taxon>
        <taxon>Actinomycetota</taxon>
        <taxon>Actinomycetes</taxon>
        <taxon>Kitasatosporales</taxon>
        <taxon>Streptomycetaceae</taxon>
        <taxon>Streptomyces</taxon>
    </lineage>
</organism>
<dbReference type="RefSeq" id="WP_093659373.1">
    <property type="nucleotide sequence ID" value="NZ_FNHI01000021.1"/>
</dbReference>
<accession>A0A1G9ZCJ7</accession>
<dbReference type="Pfam" id="PF03221">
    <property type="entry name" value="HTH_Tnp_Tc5"/>
    <property type="match status" value="1"/>
</dbReference>
<keyword evidence="1" id="KW-0238">DNA-binding</keyword>
<protein>
    <recommendedName>
        <fullName evidence="2">HTH CENPB-type domain-containing protein</fullName>
    </recommendedName>
</protein>
<dbReference type="EMBL" id="FNHI01000021">
    <property type="protein sequence ID" value="SDN18994.1"/>
    <property type="molecule type" value="Genomic_DNA"/>
</dbReference>
<reference evidence="4" key="1">
    <citation type="submission" date="2016-10" db="EMBL/GenBank/DDBJ databases">
        <authorList>
            <person name="Varghese N."/>
            <person name="Submissions S."/>
        </authorList>
    </citation>
    <scope>NUCLEOTIDE SEQUENCE [LARGE SCALE GENOMIC DNA]</scope>
    <source>
        <strain evidence="4">CGMCC 4.7042</strain>
    </source>
</reference>
<dbReference type="STRING" id="1196353.SAMN05444921_12184"/>